<evidence type="ECO:0000313" key="2">
    <source>
        <dbReference type="EMBL" id="MBV3382189.1"/>
    </source>
</evidence>
<protein>
    <recommendedName>
        <fullName evidence="6">Efflux ABC transporter, permease protein</fullName>
    </recommendedName>
</protein>
<comment type="caution">
    <text evidence="2">The sequence shown here is derived from an EMBL/GenBank/DDBJ whole genome shotgun (WGS) entry which is preliminary data.</text>
</comment>
<dbReference type="Proteomes" id="UP001196408">
    <property type="component" value="Unassembled WGS sequence"/>
</dbReference>
<dbReference type="EMBL" id="JAHOEF010000011">
    <property type="protein sequence ID" value="MBV3382189.1"/>
    <property type="molecule type" value="Genomic_DNA"/>
</dbReference>
<feature type="transmembrane region" description="Helical" evidence="1">
    <location>
        <begin position="163"/>
        <end position="182"/>
    </location>
</feature>
<reference evidence="2 5" key="1">
    <citation type="submission" date="2021-06" db="EMBL/GenBank/DDBJ databases">
        <title>Collection of gut derived symbiotic bacterial strains cultured from healthy donors.</title>
        <authorList>
            <person name="Lin H."/>
            <person name="Littmann E."/>
            <person name="Pamer E.G."/>
        </authorList>
    </citation>
    <scope>NUCLEOTIDE SEQUENCE</scope>
    <source>
        <strain evidence="3 5">MSK.21.70</strain>
        <strain evidence="2">MSK.21.82</strain>
    </source>
</reference>
<accession>A0AAW4MSA8</accession>
<keyword evidence="5" id="KW-1185">Reference proteome</keyword>
<evidence type="ECO:0008006" key="6">
    <source>
        <dbReference type="Google" id="ProtNLM"/>
    </source>
</evidence>
<keyword evidence="1" id="KW-0812">Transmembrane</keyword>
<feature type="transmembrane region" description="Helical" evidence="1">
    <location>
        <begin position="94"/>
        <end position="113"/>
    </location>
</feature>
<dbReference type="PANTHER" id="PTHR46795">
    <property type="entry name" value="ABC TRANSPORTER PERMEASE-RELATED-RELATED"/>
    <property type="match status" value="1"/>
</dbReference>
<keyword evidence="1" id="KW-1133">Transmembrane helix</keyword>
<gene>
    <name evidence="2" type="ORF">KSV97_02895</name>
    <name evidence="3" type="ORF">KSW06_02900</name>
</gene>
<feature type="transmembrane region" description="Helical" evidence="1">
    <location>
        <begin position="360"/>
        <end position="383"/>
    </location>
</feature>
<evidence type="ECO:0000313" key="5">
    <source>
        <dbReference type="Proteomes" id="UP001197492"/>
    </source>
</evidence>
<dbReference type="EMBL" id="JAHOEL010000012">
    <property type="protein sequence ID" value="MBV3392214.1"/>
    <property type="molecule type" value="Genomic_DNA"/>
</dbReference>
<feature type="transmembrane region" description="Helical" evidence="1">
    <location>
        <begin position="310"/>
        <end position="329"/>
    </location>
</feature>
<feature type="transmembrane region" description="Helical" evidence="1">
    <location>
        <begin position="119"/>
        <end position="142"/>
    </location>
</feature>
<dbReference type="InterPro" id="IPR052536">
    <property type="entry name" value="ABC-4_Integral_Memb_Prot"/>
</dbReference>
<sequence>MGTFKFACKMLKREKKQAISYGITVLFTVFVSFVFFNIINNDTLMDQTAAASGGSFSQVSVPLSSIIAFVVIIFCGLMMVYANSFFCTHKTKEFAILAMSGSSFFDSTLYLFYQEIIISLIALPIGYLIGMAGAVGVNSIMYHSMHIHKSIFMIPMRAYTDTLMTIAILFFVTILGDSGFVYRHDIQTLLHETHEKVVDKKLPSYLPPFIYIFAIILLVTTPYSPTGFVFPCFVGGIGAAYVLSQSIPKLLRKIKSQRLGHTLDLVSLSHLSTSLTNSGALILVYVVTNVCMSAMIIAQKNSPREYMTAIIAYIVMTILLSITIMYKYAAETMKRVKAFSNLYKIGCTRKKIASYIKKEVILFYALLVLIPIVYLAIVMAQVYMHTPDILGLIIMLFGVDIIPQMILAVITYYIYKKNVYTEIGEVL</sequence>
<evidence type="ECO:0000313" key="4">
    <source>
        <dbReference type="Proteomes" id="UP001196408"/>
    </source>
</evidence>
<feature type="transmembrane region" description="Helical" evidence="1">
    <location>
        <begin position="59"/>
        <end position="82"/>
    </location>
</feature>
<proteinExistence type="predicted"/>
<dbReference type="AlphaFoldDB" id="A0AAW4MSA8"/>
<feature type="transmembrane region" description="Helical" evidence="1">
    <location>
        <begin position="389"/>
        <end position="415"/>
    </location>
</feature>
<dbReference type="RefSeq" id="WP_217747191.1">
    <property type="nucleotide sequence ID" value="NZ_JAHOEB010000012.1"/>
</dbReference>
<evidence type="ECO:0000256" key="1">
    <source>
        <dbReference type="SAM" id="Phobius"/>
    </source>
</evidence>
<feature type="transmembrane region" description="Helical" evidence="1">
    <location>
        <begin position="210"/>
        <end position="243"/>
    </location>
</feature>
<dbReference type="PANTHER" id="PTHR46795:SF3">
    <property type="entry name" value="ABC TRANSPORTER PERMEASE"/>
    <property type="match status" value="1"/>
</dbReference>
<name>A0AAW4MSA8_9FIRM</name>
<keyword evidence="1" id="KW-0472">Membrane</keyword>
<evidence type="ECO:0000313" key="3">
    <source>
        <dbReference type="EMBL" id="MBV3392214.1"/>
    </source>
</evidence>
<dbReference type="Proteomes" id="UP001197492">
    <property type="component" value="Unassembled WGS sequence"/>
</dbReference>
<feature type="transmembrane region" description="Helical" evidence="1">
    <location>
        <begin position="279"/>
        <end position="298"/>
    </location>
</feature>
<organism evidence="2 4">
    <name type="scientific">Catenibacterium mitsuokai</name>
    <dbReference type="NCBI Taxonomy" id="100886"/>
    <lineage>
        <taxon>Bacteria</taxon>
        <taxon>Bacillati</taxon>
        <taxon>Bacillota</taxon>
        <taxon>Erysipelotrichia</taxon>
        <taxon>Erysipelotrichales</taxon>
        <taxon>Coprobacillaceae</taxon>
        <taxon>Catenibacterium</taxon>
    </lineage>
</organism>
<feature type="transmembrane region" description="Helical" evidence="1">
    <location>
        <begin position="21"/>
        <end position="39"/>
    </location>
</feature>